<protein>
    <recommendedName>
        <fullName evidence="19">Cation channel sperm-associated protein subunit epsilon</fullName>
    </recommendedName>
</protein>
<evidence type="ECO:0000313" key="17">
    <source>
        <dbReference type="EMBL" id="ELW49520.1"/>
    </source>
</evidence>
<dbReference type="InterPro" id="IPR053816">
    <property type="entry name" value="CATSPERE_beta-prop"/>
</dbReference>
<dbReference type="InterPro" id="IPR053814">
    <property type="entry name" value="CATSPERD/E_C"/>
</dbReference>
<keyword evidence="2" id="KW-1003">Cell membrane</keyword>
<evidence type="ECO:0000256" key="13">
    <source>
        <dbReference type="SAM" id="Phobius"/>
    </source>
</evidence>
<reference evidence="18" key="2">
    <citation type="journal article" date="2013" name="Nat. Commun.">
        <title>Genome of the Chinese tree shrew.</title>
        <authorList>
            <person name="Fan Y."/>
            <person name="Huang Z.Y."/>
            <person name="Cao C.C."/>
            <person name="Chen C.S."/>
            <person name="Chen Y.X."/>
            <person name="Fan D.D."/>
            <person name="He J."/>
            <person name="Hou H.L."/>
            <person name="Hu L."/>
            <person name="Hu X.T."/>
            <person name="Jiang X.T."/>
            <person name="Lai R."/>
            <person name="Lang Y.S."/>
            <person name="Liang B."/>
            <person name="Liao S.G."/>
            <person name="Mu D."/>
            <person name="Ma Y.Y."/>
            <person name="Niu Y.Y."/>
            <person name="Sun X.Q."/>
            <person name="Xia J.Q."/>
            <person name="Xiao J."/>
            <person name="Xiong Z.Q."/>
            <person name="Xu L."/>
            <person name="Yang L."/>
            <person name="Zhang Y."/>
            <person name="Zhao W."/>
            <person name="Zhao X.D."/>
            <person name="Zheng Y.T."/>
            <person name="Zhou J.M."/>
            <person name="Zhu Y.B."/>
            <person name="Zhang G.J."/>
            <person name="Wang J."/>
            <person name="Yao Y.G."/>
        </authorList>
    </citation>
    <scope>NUCLEOTIDE SEQUENCE [LARGE SCALE GENOMIC DNA]</scope>
</reference>
<dbReference type="GO" id="GO:0097228">
    <property type="term" value="C:sperm principal piece"/>
    <property type="evidence" value="ECO:0007669"/>
    <property type="project" value="TreeGrafter"/>
</dbReference>
<dbReference type="AlphaFoldDB" id="L9JG10"/>
<evidence type="ECO:0000259" key="15">
    <source>
        <dbReference type="Pfam" id="PF22849"/>
    </source>
</evidence>
<dbReference type="InParanoid" id="L9JG10"/>
<evidence type="ECO:0000256" key="6">
    <source>
        <dbReference type="ARBA" id="ARBA00022989"/>
    </source>
</evidence>
<keyword evidence="8 13" id="KW-0472">Membrane</keyword>
<evidence type="ECO:0000256" key="5">
    <source>
        <dbReference type="ARBA" id="ARBA00022846"/>
    </source>
</evidence>
<dbReference type="PANTHER" id="PTHR33722">
    <property type="entry name" value="CATION CHANNEL SPERM-ASSOCIATED PROTEIN SUBUNIT DELTA-RELATED"/>
    <property type="match status" value="1"/>
</dbReference>
<dbReference type="STRING" id="246437.L9JG10"/>
<feature type="domain" description="CATSPERE beta-propeller" evidence="14">
    <location>
        <begin position="3"/>
        <end position="38"/>
    </location>
</feature>
<accession>L9JG10</accession>
<dbReference type="Proteomes" id="UP000011518">
    <property type="component" value="Unassembled WGS sequence"/>
</dbReference>
<reference evidence="18" key="1">
    <citation type="submission" date="2012-07" db="EMBL/GenBank/DDBJ databases">
        <title>Genome of the Chinese tree shrew, a rising model animal genetically related to primates.</title>
        <authorList>
            <person name="Zhang G."/>
            <person name="Fan Y."/>
            <person name="Yao Y."/>
            <person name="Huang Z."/>
        </authorList>
    </citation>
    <scope>NUCLEOTIDE SEQUENCE [LARGE SCALE GENOMIC DNA]</scope>
</reference>
<keyword evidence="9" id="KW-1015">Disulfide bond</keyword>
<dbReference type="InterPro" id="IPR053815">
    <property type="entry name" value="CATSPERE_Ig-like"/>
</dbReference>
<evidence type="ECO:0008006" key="19">
    <source>
        <dbReference type="Google" id="ProtNLM"/>
    </source>
</evidence>
<keyword evidence="3 13" id="KW-0812">Transmembrane</keyword>
<feature type="domain" description="CATSPERD/E C-terminal" evidence="16">
    <location>
        <begin position="163"/>
        <end position="260"/>
    </location>
</feature>
<dbReference type="GO" id="GO:0048240">
    <property type="term" value="P:sperm capacitation"/>
    <property type="evidence" value="ECO:0007669"/>
    <property type="project" value="TreeGrafter"/>
</dbReference>
<dbReference type="InterPro" id="IPR028751">
    <property type="entry name" value="CATSPERD/E"/>
</dbReference>
<keyword evidence="7" id="KW-0969">Cilium</keyword>
<dbReference type="GO" id="GO:0036128">
    <property type="term" value="C:CatSper complex"/>
    <property type="evidence" value="ECO:0007669"/>
    <property type="project" value="InterPro"/>
</dbReference>
<evidence type="ECO:0000256" key="4">
    <source>
        <dbReference type="ARBA" id="ARBA00022729"/>
    </source>
</evidence>
<evidence type="ECO:0000256" key="10">
    <source>
        <dbReference type="ARBA" id="ARBA00023180"/>
    </source>
</evidence>
<evidence type="ECO:0000256" key="7">
    <source>
        <dbReference type="ARBA" id="ARBA00023069"/>
    </source>
</evidence>
<dbReference type="EMBL" id="KB320992">
    <property type="protein sequence ID" value="ELW49520.1"/>
    <property type="molecule type" value="Genomic_DNA"/>
</dbReference>
<keyword evidence="5" id="KW-0282">Flagellum</keyword>
<evidence type="ECO:0000259" key="14">
    <source>
        <dbReference type="Pfam" id="PF22844"/>
    </source>
</evidence>
<dbReference type="Pfam" id="PF22850">
    <property type="entry name" value="CATSPERD-E_C"/>
    <property type="match status" value="1"/>
</dbReference>
<evidence type="ECO:0000256" key="11">
    <source>
        <dbReference type="ARBA" id="ARBA00023273"/>
    </source>
</evidence>
<evidence type="ECO:0000256" key="9">
    <source>
        <dbReference type="ARBA" id="ARBA00023157"/>
    </source>
</evidence>
<dbReference type="GO" id="GO:0030317">
    <property type="term" value="P:flagellated sperm motility"/>
    <property type="evidence" value="ECO:0007669"/>
    <property type="project" value="TreeGrafter"/>
</dbReference>
<feature type="domain" description="CATSPERE Ig-like" evidence="15">
    <location>
        <begin position="48"/>
        <end position="137"/>
    </location>
</feature>
<proteinExistence type="inferred from homology"/>
<evidence type="ECO:0000256" key="1">
    <source>
        <dbReference type="ARBA" id="ARBA00010246"/>
    </source>
</evidence>
<keyword evidence="4" id="KW-0732">Signal</keyword>
<evidence type="ECO:0000313" key="18">
    <source>
        <dbReference type="Proteomes" id="UP000011518"/>
    </source>
</evidence>
<keyword evidence="10" id="KW-0325">Glycoprotein</keyword>
<keyword evidence="6 13" id="KW-1133">Transmembrane helix</keyword>
<feature type="transmembrane region" description="Helical" evidence="13">
    <location>
        <begin position="238"/>
        <end position="261"/>
    </location>
</feature>
<keyword evidence="18" id="KW-1185">Reference proteome</keyword>
<keyword evidence="11" id="KW-0966">Cell projection</keyword>
<evidence type="ECO:0000256" key="8">
    <source>
        <dbReference type="ARBA" id="ARBA00023136"/>
    </source>
</evidence>
<name>L9JG10_TUPCH</name>
<dbReference type="Pfam" id="PF22849">
    <property type="entry name" value="CATSPERE_Ig-like"/>
    <property type="match status" value="1"/>
</dbReference>
<evidence type="ECO:0000256" key="2">
    <source>
        <dbReference type="ARBA" id="ARBA00022475"/>
    </source>
</evidence>
<dbReference type="PANTHER" id="PTHR33722:SF3">
    <property type="entry name" value="CATION CHANNEL SPERM-ASSOCIATED AUXILIARY SUBUNIT EPSILON"/>
    <property type="match status" value="1"/>
</dbReference>
<dbReference type="Pfam" id="PF22844">
    <property type="entry name" value="Beta-prop_CATSPERE"/>
    <property type="match status" value="1"/>
</dbReference>
<sequence>MSIFMSASGEIILVYLLDNGKLQAQSYPLKLEIQSITFKSQDKCPYAAFSNNVFNTFYILDKGENLTLWAEIVYPENFGLFVMVDAYGPKILEQKREIAYEIASGYCTKTMTITFYQSINYEAVNDYFKLQFNANGFIEDVKANFIVWEIHGRDDYSFNNTMKQNYRHCFSYAIGKPGDLNQPYEIINSSNGNHIYWPMGHSGMYVFRVKILDPNYSYCNLTAIFAVETTGVIPRPNAYLVASLLFVLMLLFLSILVLSYFHYMTIYRQNIYEPLHKLQSKQKKN</sequence>
<evidence type="ECO:0000259" key="16">
    <source>
        <dbReference type="Pfam" id="PF22850"/>
    </source>
</evidence>
<comment type="subcellular location">
    <subcellularLocation>
        <location evidence="12">Cell projection</location>
        <location evidence="12">Cilium</location>
        <location evidence="12">Flagellum membrane</location>
        <topology evidence="12">Single-pass type I membrane protein</topology>
    </subcellularLocation>
</comment>
<organism evidence="17 18">
    <name type="scientific">Tupaia chinensis</name>
    <name type="common">Chinese tree shrew</name>
    <name type="synonym">Tupaia belangeri chinensis</name>
    <dbReference type="NCBI Taxonomy" id="246437"/>
    <lineage>
        <taxon>Eukaryota</taxon>
        <taxon>Metazoa</taxon>
        <taxon>Chordata</taxon>
        <taxon>Craniata</taxon>
        <taxon>Vertebrata</taxon>
        <taxon>Euteleostomi</taxon>
        <taxon>Mammalia</taxon>
        <taxon>Eutheria</taxon>
        <taxon>Euarchontoglires</taxon>
        <taxon>Scandentia</taxon>
        <taxon>Tupaiidae</taxon>
        <taxon>Tupaia</taxon>
    </lineage>
</organism>
<evidence type="ECO:0000256" key="12">
    <source>
        <dbReference type="ARBA" id="ARBA00037793"/>
    </source>
</evidence>
<evidence type="ECO:0000256" key="3">
    <source>
        <dbReference type="ARBA" id="ARBA00022692"/>
    </source>
</evidence>
<gene>
    <name evidence="17" type="ORF">TREES_T100003314</name>
</gene>
<comment type="similarity">
    <text evidence="1">Belongs to the CATSPERD family.</text>
</comment>